<evidence type="ECO:0000313" key="2">
    <source>
        <dbReference type="EMBL" id="GAA3124184.1"/>
    </source>
</evidence>
<protein>
    <submittedName>
        <fullName evidence="2">Uncharacterized protein</fullName>
    </submittedName>
</protein>
<evidence type="ECO:0000256" key="1">
    <source>
        <dbReference type="SAM" id="MobiDB-lite"/>
    </source>
</evidence>
<accession>A0ABP6MTP8</accession>
<reference evidence="3" key="1">
    <citation type="journal article" date="2019" name="Int. J. Syst. Evol. Microbiol.">
        <title>The Global Catalogue of Microorganisms (GCM) 10K type strain sequencing project: providing services to taxonomists for standard genome sequencing and annotation.</title>
        <authorList>
            <consortium name="The Broad Institute Genomics Platform"/>
            <consortium name="The Broad Institute Genome Sequencing Center for Infectious Disease"/>
            <person name="Wu L."/>
            <person name="Ma J."/>
        </authorList>
    </citation>
    <scope>NUCLEOTIDE SEQUENCE [LARGE SCALE GENOMIC DNA]</scope>
    <source>
        <strain evidence="3">JCM 11574</strain>
    </source>
</reference>
<proteinExistence type="predicted"/>
<keyword evidence="3" id="KW-1185">Reference proteome</keyword>
<evidence type="ECO:0000313" key="3">
    <source>
        <dbReference type="Proteomes" id="UP001500893"/>
    </source>
</evidence>
<feature type="compositionally biased region" description="Basic and acidic residues" evidence="1">
    <location>
        <begin position="18"/>
        <end position="28"/>
    </location>
</feature>
<dbReference type="Proteomes" id="UP001500893">
    <property type="component" value="Unassembled WGS sequence"/>
</dbReference>
<comment type="caution">
    <text evidence="2">The sequence shown here is derived from an EMBL/GenBank/DDBJ whole genome shotgun (WGS) entry which is preliminary data.</text>
</comment>
<feature type="region of interest" description="Disordered" evidence="1">
    <location>
        <begin position="18"/>
        <end position="76"/>
    </location>
</feature>
<sequence length="117" mass="12212">MRRQGVRADVRDERADVWGERADVRPSEGDGAPGAYEHRRGARTDAGGTCGRTPMGRVGGHRRDGLTPGARAGLRADGEGAWGETATARGGMVRPGRACARRRGVGDVLRGAGASYG</sequence>
<organism evidence="2 3">
    <name type="scientific">Streptomyces rameus</name>
    <dbReference type="NCBI Taxonomy" id="68261"/>
    <lineage>
        <taxon>Bacteria</taxon>
        <taxon>Bacillati</taxon>
        <taxon>Actinomycetota</taxon>
        <taxon>Actinomycetes</taxon>
        <taxon>Kitasatosporales</taxon>
        <taxon>Streptomycetaceae</taxon>
        <taxon>Streptomyces</taxon>
    </lineage>
</organism>
<dbReference type="EMBL" id="BAAAVM010000010">
    <property type="protein sequence ID" value="GAA3124184.1"/>
    <property type="molecule type" value="Genomic_DNA"/>
</dbReference>
<name>A0ABP6MTP8_9ACTN</name>
<gene>
    <name evidence="2" type="ORF">GCM10010521_08840</name>
</gene>